<dbReference type="STRING" id="452652.KSE_06460"/>
<keyword evidence="1" id="KW-0812">Transmembrane</keyword>
<proteinExistence type="predicted"/>
<keyword evidence="3" id="KW-1185">Reference proteome</keyword>
<feature type="transmembrane region" description="Helical" evidence="1">
    <location>
        <begin position="77"/>
        <end position="96"/>
    </location>
</feature>
<gene>
    <name evidence="2" type="ordered locus">KSE_06460</name>
</gene>
<feature type="transmembrane region" description="Helical" evidence="1">
    <location>
        <begin position="47"/>
        <end position="71"/>
    </location>
</feature>
<evidence type="ECO:0000313" key="2">
    <source>
        <dbReference type="EMBL" id="BAJ26486.1"/>
    </source>
</evidence>
<organism evidence="2 3">
    <name type="scientific">Kitasatospora setae (strain ATCC 33774 / DSM 43861 / JCM 3304 / KCC A-0304 / NBRC 14216 / KM-6054)</name>
    <name type="common">Streptomyces setae</name>
    <dbReference type="NCBI Taxonomy" id="452652"/>
    <lineage>
        <taxon>Bacteria</taxon>
        <taxon>Bacillati</taxon>
        <taxon>Actinomycetota</taxon>
        <taxon>Actinomycetes</taxon>
        <taxon>Kitasatosporales</taxon>
        <taxon>Streptomycetaceae</taxon>
        <taxon>Kitasatospora</taxon>
    </lineage>
</organism>
<dbReference type="AlphaFoldDB" id="E4N5K5"/>
<accession>E4N5K5</accession>
<evidence type="ECO:0008006" key="4">
    <source>
        <dbReference type="Google" id="ProtNLM"/>
    </source>
</evidence>
<keyword evidence="1" id="KW-1133">Transmembrane helix</keyword>
<dbReference type="RefSeq" id="WP_014133805.1">
    <property type="nucleotide sequence ID" value="NC_016109.1"/>
</dbReference>
<dbReference type="PATRIC" id="fig|452652.3.peg.636"/>
<evidence type="ECO:0000313" key="3">
    <source>
        <dbReference type="Proteomes" id="UP000007076"/>
    </source>
</evidence>
<dbReference type="Pfam" id="PF11239">
    <property type="entry name" value="DUF3040"/>
    <property type="match status" value="1"/>
</dbReference>
<dbReference type="eggNOG" id="ENOG5031Y9D">
    <property type="taxonomic scope" value="Bacteria"/>
</dbReference>
<reference evidence="2 3" key="1">
    <citation type="journal article" date="2010" name="DNA Res.">
        <title>Genome sequence of Kitasatospora setae NBRC 14216T: an evolutionary snapshot of the family Streptomycetaceae.</title>
        <authorList>
            <person name="Ichikawa N."/>
            <person name="Oguchi A."/>
            <person name="Ikeda H."/>
            <person name="Ishikawa J."/>
            <person name="Kitani S."/>
            <person name="Watanabe Y."/>
            <person name="Nakamura S."/>
            <person name="Katano Y."/>
            <person name="Kishi E."/>
            <person name="Sasagawa M."/>
            <person name="Ankai A."/>
            <person name="Fukui S."/>
            <person name="Hashimoto Y."/>
            <person name="Kamata S."/>
            <person name="Otoguro M."/>
            <person name="Tanikawa S."/>
            <person name="Nihira T."/>
            <person name="Horinouchi S."/>
            <person name="Ohnishi Y."/>
            <person name="Hayakawa M."/>
            <person name="Kuzuyama T."/>
            <person name="Arisawa A."/>
            <person name="Nomoto F."/>
            <person name="Miura H."/>
            <person name="Takahashi Y."/>
            <person name="Fujita N."/>
        </authorList>
    </citation>
    <scope>NUCLEOTIDE SEQUENCE [LARGE SCALE GENOMIC DNA]</scope>
    <source>
        <strain evidence="3">ATCC 33774 / DSM 43861 / JCM 3304 / KCC A-0304 / NBRC 14216 / KM-6054</strain>
    </source>
</reference>
<dbReference type="HOGENOM" id="CLU_2232933_0_0_11"/>
<keyword evidence="1" id="KW-0472">Membrane</keyword>
<name>E4N5K5_KITSK</name>
<protein>
    <recommendedName>
        <fullName evidence="4">DUF3040 domain-containing protein</fullName>
    </recommendedName>
</protein>
<evidence type="ECO:0000256" key="1">
    <source>
        <dbReference type="SAM" id="Phobius"/>
    </source>
</evidence>
<dbReference type="KEGG" id="ksk:KSE_06460"/>
<dbReference type="Proteomes" id="UP000007076">
    <property type="component" value="Chromosome"/>
</dbReference>
<sequence length="105" mass="11026">MDTRLTARERVLLAEIEHRLRRTDPRLDRRLARRPGPVARCAHRPGVLVVTVALSATAAAAAALWAGALWVGAGGPWAAPAVLLAVGAALLSALALRRLARRGGA</sequence>
<dbReference type="EMBL" id="AP010968">
    <property type="protein sequence ID" value="BAJ26486.1"/>
    <property type="molecule type" value="Genomic_DNA"/>
</dbReference>
<dbReference type="InterPro" id="IPR021401">
    <property type="entry name" value="DUF3040"/>
</dbReference>